<dbReference type="OrthoDB" id="512662at2759"/>
<accession>A0A0L0FSE4</accession>
<dbReference type="AlphaFoldDB" id="A0A0L0FSE4"/>
<dbReference type="RefSeq" id="XP_014153521.1">
    <property type="nucleotide sequence ID" value="XM_014298046.1"/>
</dbReference>
<sequence length="292" mass="33128">MSEPSTIKVERLPDELTAEAAEVMAHAFADGPIYTYIFQGTREYRIELLTWLFERNIIAMRNKDADVALCVRDSKASDNKGGKQLLATFMLVREGFSLNKWDMVKIGLLSMPYKAGLAATGRMLRVLDWFKERYVTFFNPYEKRTGKETIIEKATVEKSSTHITKKSVQGESESDVVDEGVLAGIHSRIRSIYDNTYASDNRNTNPRACRYTLERMTVRPEAQGMGVGSICLQYIVNFVDGTDSVIRLATQKQRTCDWYQSNGFNKTVGTDIFYTEDGNGIKSWFMECSSVE</sequence>
<dbReference type="EMBL" id="KQ242272">
    <property type="protein sequence ID" value="KNC79619.1"/>
    <property type="molecule type" value="Genomic_DNA"/>
</dbReference>
<dbReference type="Gene3D" id="3.40.630.30">
    <property type="match status" value="1"/>
</dbReference>
<dbReference type="GeneID" id="25908495"/>
<reference evidence="1 2" key="1">
    <citation type="submission" date="2011-02" db="EMBL/GenBank/DDBJ databases">
        <title>The Genome Sequence of Sphaeroforma arctica JP610.</title>
        <authorList>
            <consortium name="The Broad Institute Genome Sequencing Platform"/>
            <person name="Russ C."/>
            <person name="Cuomo C."/>
            <person name="Young S.K."/>
            <person name="Zeng Q."/>
            <person name="Gargeya S."/>
            <person name="Alvarado L."/>
            <person name="Berlin A."/>
            <person name="Chapman S.B."/>
            <person name="Chen Z."/>
            <person name="Freedman E."/>
            <person name="Gellesch M."/>
            <person name="Goldberg J."/>
            <person name="Griggs A."/>
            <person name="Gujja S."/>
            <person name="Heilman E."/>
            <person name="Heiman D."/>
            <person name="Howarth C."/>
            <person name="Mehta T."/>
            <person name="Neiman D."/>
            <person name="Pearson M."/>
            <person name="Roberts A."/>
            <person name="Saif S."/>
            <person name="Shea T."/>
            <person name="Shenoy N."/>
            <person name="Sisk P."/>
            <person name="Stolte C."/>
            <person name="Sykes S."/>
            <person name="White J."/>
            <person name="Yandava C."/>
            <person name="Burger G."/>
            <person name="Gray M.W."/>
            <person name="Holland P.W.H."/>
            <person name="King N."/>
            <person name="Lang F.B.F."/>
            <person name="Roger A.J."/>
            <person name="Ruiz-Trillo I."/>
            <person name="Haas B."/>
            <person name="Nusbaum C."/>
            <person name="Birren B."/>
        </authorList>
    </citation>
    <scope>NUCLEOTIDE SEQUENCE [LARGE SCALE GENOMIC DNA]</scope>
    <source>
        <strain evidence="1 2">JP610</strain>
    </source>
</reference>
<proteinExistence type="predicted"/>
<dbReference type="STRING" id="667725.A0A0L0FSE4"/>
<evidence type="ECO:0000313" key="1">
    <source>
        <dbReference type="EMBL" id="KNC79619.1"/>
    </source>
</evidence>
<organism evidence="1 2">
    <name type="scientific">Sphaeroforma arctica JP610</name>
    <dbReference type="NCBI Taxonomy" id="667725"/>
    <lineage>
        <taxon>Eukaryota</taxon>
        <taxon>Ichthyosporea</taxon>
        <taxon>Ichthyophonida</taxon>
        <taxon>Sphaeroforma</taxon>
    </lineage>
</organism>
<keyword evidence="2" id="KW-1185">Reference proteome</keyword>
<name>A0A0L0FSE4_9EUKA</name>
<protein>
    <recommendedName>
        <fullName evidence="3">N-acetyltransferase domain-containing protein</fullName>
    </recommendedName>
</protein>
<gene>
    <name evidence="1" type="ORF">SARC_07991</name>
</gene>
<dbReference type="SUPFAM" id="SSF55729">
    <property type="entry name" value="Acyl-CoA N-acyltransferases (Nat)"/>
    <property type="match status" value="1"/>
</dbReference>
<dbReference type="InterPro" id="IPR016181">
    <property type="entry name" value="Acyl_CoA_acyltransferase"/>
</dbReference>
<evidence type="ECO:0008006" key="3">
    <source>
        <dbReference type="Google" id="ProtNLM"/>
    </source>
</evidence>
<evidence type="ECO:0000313" key="2">
    <source>
        <dbReference type="Proteomes" id="UP000054560"/>
    </source>
</evidence>
<dbReference type="Proteomes" id="UP000054560">
    <property type="component" value="Unassembled WGS sequence"/>
</dbReference>